<feature type="region of interest" description="Disordered" evidence="1">
    <location>
        <begin position="47"/>
        <end position="71"/>
    </location>
</feature>
<evidence type="ECO:0000313" key="2">
    <source>
        <dbReference type="EMBL" id="KAA6365165.1"/>
    </source>
</evidence>
<dbReference type="EMBL" id="SNRW01020750">
    <property type="protein sequence ID" value="KAA6365165.1"/>
    <property type="molecule type" value="Genomic_DNA"/>
</dbReference>
<dbReference type="AlphaFoldDB" id="A0A5J4U626"/>
<dbReference type="Proteomes" id="UP000324800">
    <property type="component" value="Unassembled WGS sequence"/>
</dbReference>
<name>A0A5J4U626_9EUKA</name>
<organism evidence="2 3">
    <name type="scientific">Streblomastix strix</name>
    <dbReference type="NCBI Taxonomy" id="222440"/>
    <lineage>
        <taxon>Eukaryota</taxon>
        <taxon>Metamonada</taxon>
        <taxon>Preaxostyla</taxon>
        <taxon>Oxymonadida</taxon>
        <taxon>Streblomastigidae</taxon>
        <taxon>Streblomastix</taxon>
    </lineage>
</organism>
<gene>
    <name evidence="2" type="ORF">EZS28_039308</name>
</gene>
<evidence type="ECO:0000313" key="3">
    <source>
        <dbReference type="Proteomes" id="UP000324800"/>
    </source>
</evidence>
<protein>
    <submittedName>
        <fullName evidence="2">Uncharacterized protein</fullName>
    </submittedName>
</protein>
<reference evidence="2 3" key="1">
    <citation type="submission" date="2019-03" db="EMBL/GenBank/DDBJ databases">
        <title>Single cell metagenomics reveals metabolic interactions within the superorganism composed of flagellate Streblomastix strix and complex community of Bacteroidetes bacteria on its surface.</title>
        <authorList>
            <person name="Treitli S.C."/>
            <person name="Kolisko M."/>
            <person name="Husnik F."/>
            <person name="Keeling P."/>
            <person name="Hampl V."/>
        </authorList>
    </citation>
    <scope>NUCLEOTIDE SEQUENCE [LARGE SCALE GENOMIC DNA]</scope>
    <source>
        <strain evidence="2">ST1C</strain>
    </source>
</reference>
<sequence>MLLPAGISIAALRIVKDTQNDYPFFEQIKKSVVKVIAQTIQAVEFTKGPGKTQRETSPVSRSTQTKKLKKL</sequence>
<evidence type="ECO:0000256" key="1">
    <source>
        <dbReference type="SAM" id="MobiDB-lite"/>
    </source>
</evidence>
<comment type="caution">
    <text evidence="2">The sequence shown here is derived from an EMBL/GenBank/DDBJ whole genome shotgun (WGS) entry which is preliminary data.</text>
</comment>
<accession>A0A5J4U626</accession>
<proteinExistence type="predicted"/>